<proteinExistence type="inferred from homology"/>
<evidence type="ECO:0000313" key="7">
    <source>
        <dbReference type="Proteomes" id="UP001519342"/>
    </source>
</evidence>
<evidence type="ECO:0000256" key="4">
    <source>
        <dbReference type="ARBA" id="ARBA00047380"/>
    </source>
</evidence>
<protein>
    <submittedName>
        <fullName evidence="6">Aspartyl/glutamyl-tRNA(Asn/Gln) amidotransferase C subunit</fullName>
    </submittedName>
</protein>
<gene>
    <name evidence="6" type="ORF">J2Z76_000508</name>
</gene>
<name>A0ABS4GAE3_9FIRM</name>
<dbReference type="EMBL" id="JAGGKS010000001">
    <property type="protein sequence ID" value="MBP1924655.1"/>
    <property type="molecule type" value="Genomic_DNA"/>
</dbReference>
<dbReference type="RefSeq" id="WP_209510403.1">
    <property type="nucleotide sequence ID" value="NZ_JAGGKS010000001.1"/>
</dbReference>
<comment type="catalytic activity">
    <reaction evidence="4">
        <text>L-aspartyl-tRNA(Asn) + L-glutamine + ATP + H2O = L-asparaginyl-tRNA(Asn) + L-glutamate + ADP + phosphate + 2 H(+)</text>
        <dbReference type="Rhea" id="RHEA:14513"/>
        <dbReference type="Rhea" id="RHEA-COMP:9674"/>
        <dbReference type="Rhea" id="RHEA-COMP:9677"/>
        <dbReference type="ChEBI" id="CHEBI:15377"/>
        <dbReference type="ChEBI" id="CHEBI:15378"/>
        <dbReference type="ChEBI" id="CHEBI:29985"/>
        <dbReference type="ChEBI" id="CHEBI:30616"/>
        <dbReference type="ChEBI" id="CHEBI:43474"/>
        <dbReference type="ChEBI" id="CHEBI:58359"/>
        <dbReference type="ChEBI" id="CHEBI:78515"/>
        <dbReference type="ChEBI" id="CHEBI:78516"/>
        <dbReference type="ChEBI" id="CHEBI:456216"/>
    </reaction>
</comment>
<keyword evidence="7" id="KW-1185">Reference proteome</keyword>
<comment type="catalytic activity">
    <reaction evidence="5">
        <text>L-glutamyl-tRNA(Gln) + L-glutamine + ATP + H2O = L-glutaminyl-tRNA(Gln) + L-glutamate + ADP + phosphate + H(+)</text>
        <dbReference type="Rhea" id="RHEA:17521"/>
        <dbReference type="Rhea" id="RHEA-COMP:9681"/>
        <dbReference type="Rhea" id="RHEA-COMP:9684"/>
        <dbReference type="ChEBI" id="CHEBI:15377"/>
        <dbReference type="ChEBI" id="CHEBI:15378"/>
        <dbReference type="ChEBI" id="CHEBI:29985"/>
        <dbReference type="ChEBI" id="CHEBI:30616"/>
        <dbReference type="ChEBI" id="CHEBI:43474"/>
        <dbReference type="ChEBI" id="CHEBI:58359"/>
        <dbReference type="ChEBI" id="CHEBI:78520"/>
        <dbReference type="ChEBI" id="CHEBI:78521"/>
        <dbReference type="ChEBI" id="CHEBI:456216"/>
    </reaction>
</comment>
<comment type="function">
    <text evidence="3">Allows the formation of correctly charged Asn-tRNA(Asn) or Gln-tRNA(Gln) through the transamidation of misacylated Asp-tRNA(Asn) or Glu-tRNA(Gln) in organisms which lack either or both of asparaginyl-tRNA or glutaminyl-tRNA synthetases. The reaction takes place in the presence of glutamine and ATP through an activated phospho-Asp-tRNA(Asn) or phospho-Glu-tRNA(Gln).</text>
</comment>
<evidence type="ECO:0000256" key="1">
    <source>
        <dbReference type="ARBA" id="ARBA00010757"/>
    </source>
</evidence>
<reference evidence="6 7" key="1">
    <citation type="submission" date="2021-03" db="EMBL/GenBank/DDBJ databases">
        <title>Genomic Encyclopedia of Type Strains, Phase IV (KMG-IV): sequencing the most valuable type-strain genomes for metagenomic binning, comparative biology and taxonomic classification.</title>
        <authorList>
            <person name="Goeker M."/>
        </authorList>
    </citation>
    <scope>NUCLEOTIDE SEQUENCE [LARGE SCALE GENOMIC DNA]</scope>
    <source>
        <strain evidence="6 7">DSM 24004</strain>
    </source>
</reference>
<evidence type="ECO:0000256" key="3">
    <source>
        <dbReference type="ARBA" id="ARBA00024799"/>
    </source>
</evidence>
<dbReference type="Gene3D" id="1.10.20.60">
    <property type="entry name" value="Glu-tRNAGln amidotransferase C subunit, N-terminal domain"/>
    <property type="match status" value="1"/>
</dbReference>
<dbReference type="SUPFAM" id="SSF141000">
    <property type="entry name" value="Glu-tRNAGln amidotransferase C subunit"/>
    <property type="match status" value="1"/>
</dbReference>
<dbReference type="Proteomes" id="UP001519342">
    <property type="component" value="Unassembled WGS sequence"/>
</dbReference>
<comment type="subunit">
    <text evidence="2">Heterotrimer of A, B and C subunits.</text>
</comment>
<dbReference type="InterPro" id="IPR036113">
    <property type="entry name" value="Asp/Glu-ADT_sf_sub_c"/>
</dbReference>
<sequence>MITREEVLKIAKLAKLSVNENEIESLTHDMIEIINFADTINTLVKDEEIEDFDDINTIVNAFHEDVVEESYDRELILKNAEGGDNGYFLVKRRNAK</sequence>
<evidence type="ECO:0000256" key="5">
    <source>
        <dbReference type="ARBA" id="ARBA00047913"/>
    </source>
</evidence>
<comment type="caution">
    <text evidence="6">The sequence shown here is derived from an EMBL/GenBank/DDBJ whole genome shotgun (WGS) entry which is preliminary data.</text>
</comment>
<dbReference type="NCBIfam" id="TIGR00135">
    <property type="entry name" value="gatC"/>
    <property type="match status" value="1"/>
</dbReference>
<organism evidence="6 7">
    <name type="scientific">Sedimentibacter acidaminivorans</name>
    <dbReference type="NCBI Taxonomy" id="913099"/>
    <lineage>
        <taxon>Bacteria</taxon>
        <taxon>Bacillati</taxon>
        <taxon>Bacillota</taxon>
        <taxon>Tissierellia</taxon>
        <taxon>Sedimentibacter</taxon>
    </lineage>
</organism>
<accession>A0ABS4GAE3</accession>
<comment type="similarity">
    <text evidence="1">Belongs to the GatC family.</text>
</comment>
<evidence type="ECO:0000313" key="6">
    <source>
        <dbReference type="EMBL" id="MBP1924655.1"/>
    </source>
</evidence>
<dbReference type="InterPro" id="IPR003837">
    <property type="entry name" value="GatC"/>
</dbReference>
<dbReference type="Pfam" id="PF02686">
    <property type="entry name" value="GatC"/>
    <property type="match status" value="1"/>
</dbReference>
<evidence type="ECO:0000256" key="2">
    <source>
        <dbReference type="ARBA" id="ARBA00011123"/>
    </source>
</evidence>